<dbReference type="Gene3D" id="2.60.120.1440">
    <property type="match status" value="1"/>
</dbReference>
<name>A0A1X7CZA8_TRICW</name>
<reference evidence="4" key="1">
    <citation type="submission" date="2017-04" db="EMBL/GenBank/DDBJ databases">
        <authorList>
            <person name="Varghese N."/>
            <person name="Submissions S."/>
        </authorList>
    </citation>
    <scope>NUCLEOTIDE SEQUENCE [LARGE SCALE GENOMIC DNA]</scope>
    <source>
        <strain evidence="4">Ballard 720</strain>
    </source>
</reference>
<dbReference type="PANTHER" id="PTHR38731:SF1">
    <property type="entry name" value="FECR PROTEIN DOMAIN-CONTAINING PROTEIN"/>
    <property type="match status" value="1"/>
</dbReference>
<evidence type="ECO:0000259" key="2">
    <source>
        <dbReference type="PROSITE" id="PS51782"/>
    </source>
</evidence>
<evidence type="ECO:0000313" key="3">
    <source>
        <dbReference type="EMBL" id="SMF05800.1"/>
    </source>
</evidence>
<dbReference type="Pfam" id="PF01476">
    <property type="entry name" value="LysM"/>
    <property type="match status" value="1"/>
</dbReference>
<dbReference type="InterPro" id="IPR006860">
    <property type="entry name" value="FecR"/>
</dbReference>
<dbReference type="InterPro" id="IPR018392">
    <property type="entry name" value="LysM"/>
</dbReference>
<dbReference type="InterPro" id="IPR016930">
    <property type="entry name" value="UCP029644"/>
</dbReference>
<dbReference type="SUPFAM" id="SSF54106">
    <property type="entry name" value="LysM domain"/>
    <property type="match status" value="1"/>
</dbReference>
<dbReference type="OrthoDB" id="9813091at2"/>
<dbReference type="SMART" id="SM00257">
    <property type="entry name" value="LysM"/>
    <property type="match status" value="1"/>
</dbReference>
<organism evidence="3 4">
    <name type="scientific">Trinickia caryophylli</name>
    <name type="common">Paraburkholderia caryophylli</name>
    <dbReference type="NCBI Taxonomy" id="28094"/>
    <lineage>
        <taxon>Bacteria</taxon>
        <taxon>Pseudomonadati</taxon>
        <taxon>Pseudomonadota</taxon>
        <taxon>Betaproteobacteria</taxon>
        <taxon>Burkholderiales</taxon>
        <taxon>Burkholderiaceae</taxon>
        <taxon>Trinickia</taxon>
    </lineage>
</organism>
<gene>
    <name evidence="3" type="ORF">SAMN06295900_102176</name>
</gene>
<dbReference type="Proteomes" id="UP000192911">
    <property type="component" value="Unassembled WGS sequence"/>
</dbReference>
<proteinExistence type="predicted"/>
<dbReference type="Gene3D" id="3.10.350.10">
    <property type="entry name" value="LysM domain"/>
    <property type="match status" value="1"/>
</dbReference>
<accession>A0A1X7CZA8</accession>
<protein>
    <submittedName>
        <fullName evidence="3">FecR family protein</fullName>
    </submittedName>
</protein>
<keyword evidence="1" id="KW-0732">Signal</keyword>
<sequence>MRGSTSRGLFVLRASAAIFAAIALQATSNPVFSAEREPASNFATYVAQPGDTLYSVAERYLRDPADWHALSRLNRVAAPRRLQPGTKLRIPPELLKREPLALRVVATSGQVTRAFERLPPVPVRKGMALSEGDLIRTGADGFITVEFDDGTHVGLPPDSSASFSTLNRTVLTGATHRIVQLRKGEVASEVTHAKERDDRFEVHAPTIVAGVRGTRFSVSYGQRAAAVEVLDGAVAVDKTAASGSPKERQAAFERVRQTLPAQFLAAGYGSVTPDGGAVGAPVPLLPAPALEHPAKTQDGAEAAFDIVPLEGASRYRVMIARDAGAIDLIRDQRVDTPHASFSDLDDGTYFVRLSAIDEYGLEGRPAVYAFERRRNAVSASAARVAGSRDYRFRWLVGRPGVATHFRFILARDEALEERLVDAVDIAGDEFVVSGLPAGVYHWTVVAEQFENGRFYETPAGVRSFTLAY</sequence>
<dbReference type="Pfam" id="PF04773">
    <property type="entry name" value="FecR"/>
    <property type="match status" value="1"/>
</dbReference>
<feature type="domain" description="LysM" evidence="2">
    <location>
        <begin position="43"/>
        <end position="90"/>
    </location>
</feature>
<evidence type="ECO:0000313" key="4">
    <source>
        <dbReference type="Proteomes" id="UP000192911"/>
    </source>
</evidence>
<feature type="signal peptide" evidence="1">
    <location>
        <begin position="1"/>
        <end position="33"/>
    </location>
</feature>
<dbReference type="PROSITE" id="PS51782">
    <property type="entry name" value="LYSM"/>
    <property type="match status" value="1"/>
</dbReference>
<dbReference type="CDD" id="cd00118">
    <property type="entry name" value="LysM"/>
    <property type="match status" value="1"/>
</dbReference>
<evidence type="ECO:0000256" key="1">
    <source>
        <dbReference type="SAM" id="SignalP"/>
    </source>
</evidence>
<keyword evidence="4" id="KW-1185">Reference proteome</keyword>
<feature type="chain" id="PRO_5012801362" evidence="1">
    <location>
        <begin position="34"/>
        <end position="468"/>
    </location>
</feature>
<dbReference type="EMBL" id="FXAH01000002">
    <property type="protein sequence ID" value="SMF05800.1"/>
    <property type="molecule type" value="Genomic_DNA"/>
</dbReference>
<dbReference type="AlphaFoldDB" id="A0A1X7CZA8"/>
<dbReference type="PANTHER" id="PTHR38731">
    <property type="entry name" value="LIPL45-RELATED LIPOPROTEIN-RELATED"/>
    <property type="match status" value="1"/>
</dbReference>
<dbReference type="InterPro" id="IPR036779">
    <property type="entry name" value="LysM_dom_sf"/>
</dbReference>
<dbReference type="STRING" id="28094.SAMN06295900_102176"/>
<dbReference type="PIRSF" id="PIRSF029644">
    <property type="entry name" value="UCP029644"/>
    <property type="match status" value="1"/>
</dbReference>